<dbReference type="Proteomes" id="UP000600139">
    <property type="component" value="Unassembled WGS sequence"/>
</dbReference>
<evidence type="ECO:0000313" key="2">
    <source>
        <dbReference type="EMBL" id="MBK1818188.1"/>
    </source>
</evidence>
<evidence type="ECO:0000313" key="3">
    <source>
        <dbReference type="Proteomes" id="UP000600139"/>
    </source>
</evidence>
<dbReference type="SUPFAM" id="SSF53335">
    <property type="entry name" value="S-adenosyl-L-methionine-dependent methyltransferases"/>
    <property type="match status" value="2"/>
</dbReference>
<dbReference type="GO" id="GO:0032259">
    <property type="term" value="P:methylation"/>
    <property type="evidence" value="ECO:0007669"/>
    <property type="project" value="InterPro"/>
</dbReference>
<dbReference type="InterPro" id="IPR029063">
    <property type="entry name" value="SAM-dependent_MTases_sf"/>
</dbReference>
<name>A0A934R943_9BACT</name>
<accession>A0A934R943</accession>
<sequence length="329" mass="36137">MMKRSETEFLFALTNPGTEKALKLEVETMGLGWRLSYQRRGFVTFKADTPFTLDSLDAEVACARRLCLSLGKSATREEAVARLGEVPVVHHARFHDRKMQGGHDGPAPARPKPGDLIGTVVELGEGEFWSGLHRHAPFLSPDPAGDSGIVMTERSPSRAWLKLEEGARFFDLDFTAKDVVVEVGCAPGGVVLALLDRGVPVIGVDPAKMADVVMASAVANREEGLPGRTWFHHCRKPAALVSKRDLGQGVTWFMSDMNQSPEVVLKECARFCKMAPGIRGALMTLKLTDPAQVAEKAGWFATLREMGFRKIRLQQLAVHHKELALLAMR</sequence>
<dbReference type="GO" id="GO:0008168">
    <property type="term" value="F:methyltransferase activity"/>
    <property type="evidence" value="ECO:0007669"/>
    <property type="project" value="InterPro"/>
</dbReference>
<feature type="domain" description="Ribosomal RNA methyltransferase FtsJ" evidence="1">
    <location>
        <begin position="157"/>
        <end position="209"/>
    </location>
</feature>
<comment type="caution">
    <text evidence="2">The sequence shown here is derived from an EMBL/GenBank/DDBJ whole genome shotgun (WGS) entry which is preliminary data.</text>
</comment>
<proteinExistence type="predicted"/>
<dbReference type="EMBL" id="JAENIK010000013">
    <property type="protein sequence ID" value="MBK1818188.1"/>
    <property type="molecule type" value="Genomic_DNA"/>
</dbReference>
<gene>
    <name evidence="2" type="ORF">JIN84_21370</name>
</gene>
<keyword evidence="3" id="KW-1185">Reference proteome</keyword>
<evidence type="ECO:0000259" key="1">
    <source>
        <dbReference type="Pfam" id="PF01728"/>
    </source>
</evidence>
<dbReference type="AlphaFoldDB" id="A0A934R943"/>
<dbReference type="Gene3D" id="3.40.50.150">
    <property type="entry name" value="Vaccinia Virus protein VP39"/>
    <property type="match status" value="1"/>
</dbReference>
<dbReference type="RefSeq" id="WP_200353137.1">
    <property type="nucleotide sequence ID" value="NZ_JAENIK010000013.1"/>
</dbReference>
<protein>
    <recommendedName>
        <fullName evidence="1">Ribosomal RNA methyltransferase FtsJ domain-containing protein</fullName>
    </recommendedName>
</protein>
<dbReference type="PANTHER" id="PTHR37524:SF2">
    <property type="entry name" value="RIBOSOMAL RNA METHYLTRANSFERASE FTSJ DOMAIN-CONTAINING PROTEIN"/>
    <property type="match status" value="1"/>
</dbReference>
<reference evidence="2" key="1">
    <citation type="submission" date="2021-01" db="EMBL/GenBank/DDBJ databases">
        <title>Modified the classification status of verrucomicrobia.</title>
        <authorList>
            <person name="Feng X."/>
        </authorList>
    </citation>
    <scope>NUCLEOTIDE SEQUENCE</scope>
    <source>
        <strain evidence="2">JCM 18052</strain>
    </source>
</reference>
<dbReference type="InterPro" id="IPR002877">
    <property type="entry name" value="RNA_MeTrfase_FtsJ_dom"/>
</dbReference>
<dbReference type="PANTHER" id="PTHR37524">
    <property type="entry name" value="RIBOSOMAL RNA LARGE SUBUNIT METHYLTRANSFERASE M"/>
    <property type="match status" value="1"/>
</dbReference>
<organism evidence="2 3">
    <name type="scientific">Luteolibacter yonseiensis</name>
    <dbReference type="NCBI Taxonomy" id="1144680"/>
    <lineage>
        <taxon>Bacteria</taxon>
        <taxon>Pseudomonadati</taxon>
        <taxon>Verrucomicrobiota</taxon>
        <taxon>Verrucomicrobiia</taxon>
        <taxon>Verrucomicrobiales</taxon>
        <taxon>Verrucomicrobiaceae</taxon>
        <taxon>Luteolibacter</taxon>
    </lineage>
</organism>
<dbReference type="Pfam" id="PF01728">
    <property type="entry name" value="FtsJ"/>
    <property type="match status" value="1"/>
</dbReference>